<name>A0ABV7K248_9ALTE</name>
<keyword evidence="1" id="KW-0812">Transmembrane</keyword>
<dbReference type="EMBL" id="JBHRSX010000102">
    <property type="protein sequence ID" value="MFC3204484.1"/>
    <property type="molecule type" value="Genomic_DNA"/>
</dbReference>
<evidence type="ECO:0000313" key="3">
    <source>
        <dbReference type="Proteomes" id="UP001595477"/>
    </source>
</evidence>
<accession>A0ABV7K248</accession>
<feature type="transmembrane region" description="Helical" evidence="1">
    <location>
        <begin position="88"/>
        <end position="106"/>
    </location>
</feature>
<proteinExistence type="predicted"/>
<organism evidence="2 3">
    <name type="scientific">Alteromonas oceani</name>
    <dbReference type="NCBI Taxonomy" id="2071609"/>
    <lineage>
        <taxon>Bacteria</taxon>
        <taxon>Pseudomonadati</taxon>
        <taxon>Pseudomonadota</taxon>
        <taxon>Gammaproteobacteria</taxon>
        <taxon>Alteromonadales</taxon>
        <taxon>Alteromonadaceae</taxon>
        <taxon>Alteromonas/Salinimonas group</taxon>
        <taxon>Alteromonas</taxon>
    </lineage>
</organism>
<comment type="caution">
    <text evidence="2">The sequence shown here is derived from an EMBL/GenBank/DDBJ whole genome shotgun (WGS) entry which is preliminary data.</text>
</comment>
<sequence length="148" mass="16200">MNTQPLSVKSLVIAFLMYVVTTVILAVVLSVFWQSGIDTSAYSQQQLIDMAAQSKLLTVGSMVIGSTMAVICAYFITRRTGSDSYKHAKYFAGILTLYGILGIFLHPEHHVIQQAAKLLAPLPLCLLGAWFAIAKTNNKHDKISHEAC</sequence>
<evidence type="ECO:0000313" key="2">
    <source>
        <dbReference type="EMBL" id="MFC3204484.1"/>
    </source>
</evidence>
<keyword evidence="1" id="KW-0472">Membrane</keyword>
<protein>
    <recommendedName>
        <fullName evidence="4">DUF423 domain-containing protein</fullName>
    </recommendedName>
</protein>
<evidence type="ECO:0008006" key="4">
    <source>
        <dbReference type="Google" id="ProtNLM"/>
    </source>
</evidence>
<evidence type="ECO:0000256" key="1">
    <source>
        <dbReference type="SAM" id="Phobius"/>
    </source>
</evidence>
<dbReference type="RefSeq" id="WP_123324383.1">
    <property type="nucleotide sequence ID" value="NZ_JBHRSX010000102.1"/>
</dbReference>
<reference evidence="3" key="1">
    <citation type="journal article" date="2019" name="Int. J. Syst. Evol. Microbiol.">
        <title>The Global Catalogue of Microorganisms (GCM) 10K type strain sequencing project: providing services to taxonomists for standard genome sequencing and annotation.</title>
        <authorList>
            <consortium name="The Broad Institute Genomics Platform"/>
            <consortium name="The Broad Institute Genome Sequencing Center for Infectious Disease"/>
            <person name="Wu L."/>
            <person name="Ma J."/>
        </authorList>
    </citation>
    <scope>NUCLEOTIDE SEQUENCE [LARGE SCALE GENOMIC DNA]</scope>
    <source>
        <strain evidence="3">KCTC 52449</strain>
    </source>
</reference>
<feature type="transmembrane region" description="Helical" evidence="1">
    <location>
        <begin position="12"/>
        <end position="36"/>
    </location>
</feature>
<feature type="transmembrane region" description="Helical" evidence="1">
    <location>
        <begin position="56"/>
        <end position="76"/>
    </location>
</feature>
<gene>
    <name evidence="2" type="ORF">ACFOEW_21980</name>
</gene>
<keyword evidence="3" id="KW-1185">Reference proteome</keyword>
<feature type="transmembrane region" description="Helical" evidence="1">
    <location>
        <begin position="118"/>
        <end position="134"/>
    </location>
</feature>
<dbReference type="Proteomes" id="UP001595477">
    <property type="component" value="Unassembled WGS sequence"/>
</dbReference>
<keyword evidence="1" id="KW-1133">Transmembrane helix</keyword>